<evidence type="ECO:0000256" key="1">
    <source>
        <dbReference type="SAM" id="MobiDB-lite"/>
    </source>
</evidence>
<sequence length="213" mass="22901">RHVRRRGGARQDLQDGLRPRPLPGVRVAAREAQQQEPLGLDLVELAGEPLVDGLEDAAAASRAVELPDPLQQAEPAGEVAAGDAAAADDLQDDGAEAEHVRLPRRAAGVEALRRDVPQRPRDAGHVGVRRLVGLERAGEAEVAEPRVEGGVEHDVGRLDVAVDHHLVVLVVEVVQRRRDAGDDVVALLPVQRRRARLAEDVPVQAAVRHVVVH</sequence>
<keyword evidence="3" id="KW-1185">Reference proteome</keyword>
<evidence type="ECO:0000313" key="3">
    <source>
        <dbReference type="Proteomes" id="UP000059680"/>
    </source>
</evidence>
<reference evidence="3" key="1">
    <citation type="journal article" date="2005" name="Nature">
        <title>The map-based sequence of the rice genome.</title>
        <authorList>
            <consortium name="International rice genome sequencing project (IRGSP)"/>
            <person name="Matsumoto T."/>
            <person name="Wu J."/>
            <person name="Kanamori H."/>
            <person name="Katayose Y."/>
            <person name="Fujisawa M."/>
            <person name="Namiki N."/>
            <person name="Mizuno H."/>
            <person name="Yamamoto K."/>
            <person name="Antonio B.A."/>
            <person name="Baba T."/>
            <person name="Sakata K."/>
            <person name="Nagamura Y."/>
            <person name="Aoki H."/>
            <person name="Arikawa K."/>
            <person name="Arita K."/>
            <person name="Bito T."/>
            <person name="Chiden Y."/>
            <person name="Fujitsuka N."/>
            <person name="Fukunaka R."/>
            <person name="Hamada M."/>
            <person name="Harada C."/>
            <person name="Hayashi A."/>
            <person name="Hijishita S."/>
            <person name="Honda M."/>
            <person name="Hosokawa S."/>
            <person name="Ichikawa Y."/>
            <person name="Idonuma A."/>
            <person name="Iijima M."/>
            <person name="Ikeda M."/>
            <person name="Ikeno M."/>
            <person name="Ito K."/>
            <person name="Ito S."/>
            <person name="Ito T."/>
            <person name="Ito Y."/>
            <person name="Ito Y."/>
            <person name="Iwabuchi A."/>
            <person name="Kamiya K."/>
            <person name="Karasawa W."/>
            <person name="Kurita K."/>
            <person name="Katagiri S."/>
            <person name="Kikuta A."/>
            <person name="Kobayashi H."/>
            <person name="Kobayashi N."/>
            <person name="Machita K."/>
            <person name="Maehara T."/>
            <person name="Masukawa M."/>
            <person name="Mizubayashi T."/>
            <person name="Mukai Y."/>
            <person name="Nagasaki H."/>
            <person name="Nagata Y."/>
            <person name="Naito S."/>
            <person name="Nakashima M."/>
            <person name="Nakama Y."/>
            <person name="Nakamichi Y."/>
            <person name="Nakamura M."/>
            <person name="Meguro A."/>
            <person name="Negishi M."/>
            <person name="Ohta I."/>
            <person name="Ohta T."/>
            <person name="Okamoto M."/>
            <person name="Ono N."/>
            <person name="Saji S."/>
            <person name="Sakaguchi M."/>
            <person name="Sakai K."/>
            <person name="Shibata M."/>
            <person name="Shimokawa T."/>
            <person name="Song J."/>
            <person name="Takazaki Y."/>
            <person name="Terasawa K."/>
            <person name="Tsugane M."/>
            <person name="Tsuji K."/>
            <person name="Ueda S."/>
            <person name="Waki K."/>
            <person name="Yamagata H."/>
            <person name="Yamamoto M."/>
            <person name="Yamamoto S."/>
            <person name="Yamane H."/>
            <person name="Yoshiki S."/>
            <person name="Yoshihara R."/>
            <person name="Yukawa K."/>
            <person name="Zhong H."/>
            <person name="Yano M."/>
            <person name="Yuan Q."/>
            <person name="Ouyang S."/>
            <person name="Liu J."/>
            <person name="Jones K.M."/>
            <person name="Gansberger K."/>
            <person name="Moffat K."/>
            <person name="Hill J."/>
            <person name="Bera J."/>
            <person name="Fadrosh D."/>
            <person name="Jin S."/>
            <person name="Johri S."/>
            <person name="Kim M."/>
            <person name="Overton L."/>
            <person name="Reardon M."/>
            <person name="Tsitrin T."/>
            <person name="Vuong H."/>
            <person name="Weaver B."/>
            <person name="Ciecko A."/>
            <person name="Tallon L."/>
            <person name="Jackson J."/>
            <person name="Pai G."/>
            <person name="Aken S.V."/>
            <person name="Utterback T."/>
            <person name="Reidmuller S."/>
            <person name="Feldblyum T."/>
            <person name="Hsiao J."/>
            <person name="Zismann V."/>
            <person name="Iobst S."/>
            <person name="de Vazeille A.R."/>
            <person name="Buell C.R."/>
            <person name="Ying K."/>
            <person name="Li Y."/>
            <person name="Lu T."/>
            <person name="Huang Y."/>
            <person name="Zhao Q."/>
            <person name="Feng Q."/>
            <person name="Zhang L."/>
            <person name="Zhu J."/>
            <person name="Weng Q."/>
            <person name="Mu J."/>
            <person name="Lu Y."/>
            <person name="Fan D."/>
            <person name="Liu Y."/>
            <person name="Guan J."/>
            <person name="Zhang Y."/>
            <person name="Yu S."/>
            <person name="Liu X."/>
            <person name="Zhang Y."/>
            <person name="Hong G."/>
            <person name="Han B."/>
            <person name="Choisne N."/>
            <person name="Demange N."/>
            <person name="Orjeda G."/>
            <person name="Samain S."/>
            <person name="Cattolico L."/>
            <person name="Pelletier E."/>
            <person name="Couloux A."/>
            <person name="Segurens B."/>
            <person name="Wincker P."/>
            <person name="D'Hont A."/>
            <person name="Scarpelli C."/>
            <person name="Weissenbach J."/>
            <person name="Salanoubat M."/>
            <person name="Quetier F."/>
            <person name="Yu Y."/>
            <person name="Kim H.R."/>
            <person name="Rambo T."/>
            <person name="Currie J."/>
            <person name="Collura K."/>
            <person name="Luo M."/>
            <person name="Yang T."/>
            <person name="Ammiraju J.S.S."/>
            <person name="Engler F."/>
            <person name="Soderlund C."/>
            <person name="Wing R.A."/>
            <person name="Palmer L.E."/>
            <person name="de la Bastide M."/>
            <person name="Spiegel L."/>
            <person name="Nascimento L."/>
            <person name="Zutavern T."/>
            <person name="O'Shaughnessy A."/>
            <person name="Dike S."/>
            <person name="Dedhia N."/>
            <person name="Preston R."/>
            <person name="Balija V."/>
            <person name="McCombie W.R."/>
            <person name="Chow T."/>
            <person name="Chen H."/>
            <person name="Chung M."/>
            <person name="Chen C."/>
            <person name="Shaw J."/>
            <person name="Wu H."/>
            <person name="Hsiao K."/>
            <person name="Chao Y."/>
            <person name="Chu M."/>
            <person name="Cheng C."/>
            <person name="Hour A."/>
            <person name="Lee P."/>
            <person name="Lin S."/>
            <person name="Lin Y."/>
            <person name="Liou J."/>
            <person name="Liu S."/>
            <person name="Hsing Y."/>
            <person name="Raghuvanshi S."/>
            <person name="Mohanty A."/>
            <person name="Bharti A.K."/>
            <person name="Gaur A."/>
            <person name="Gupta V."/>
            <person name="Kumar D."/>
            <person name="Ravi V."/>
            <person name="Vij S."/>
            <person name="Kapur A."/>
            <person name="Khurana P."/>
            <person name="Khurana P."/>
            <person name="Khurana J.P."/>
            <person name="Tyagi A.K."/>
            <person name="Gaikwad K."/>
            <person name="Singh A."/>
            <person name="Dalal V."/>
            <person name="Srivastava S."/>
            <person name="Dixit A."/>
            <person name="Pal A.K."/>
            <person name="Ghazi I.A."/>
            <person name="Yadav M."/>
            <person name="Pandit A."/>
            <person name="Bhargava A."/>
            <person name="Sureshbabu K."/>
            <person name="Batra K."/>
            <person name="Sharma T.R."/>
            <person name="Mohapatra T."/>
            <person name="Singh N.K."/>
            <person name="Messing J."/>
            <person name="Nelson A.B."/>
            <person name="Fuks G."/>
            <person name="Kavchok S."/>
            <person name="Keizer G."/>
            <person name="Linton E."/>
            <person name="Llaca V."/>
            <person name="Song R."/>
            <person name="Tanyolac B."/>
            <person name="Young S."/>
            <person name="Ho-Il K."/>
            <person name="Hahn J.H."/>
            <person name="Sangsakoo G."/>
            <person name="Vanavichit A."/>
            <person name="de Mattos Luiz.A.T."/>
            <person name="Zimmer P.D."/>
            <person name="Malone G."/>
            <person name="Dellagostin O."/>
            <person name="de Oliveira A.C."/>
            <person name="Bevan M."/>
            <person name="Bancroft I."/>
            <person name="Minx P."/>
            <person name="Cordum H."/>
            <person name="Wilson R."/>
            <person name="Cheng Z."/>
            <person name="Jin W."/>
            <person name="Jiang J."/>
            <person name="Leong S.A."/>
            <person name="Iwama H."/>
            <person name="Gojobori T."/>
            <person name="Itoh T."/>
            <person name="Niimura Y."/>
            <person name="Fujii Y."/>
            <person name="Habara T."/>
            <person name="Sakai H."/>
            <person name="Sato Y."/>
            <person name="Wilson G."/>
            <person name="Kumar K."/>
            <person name="McCouch S."/>
            <person name="Juretic N."/>
            <person name="Hoen D."/>
            <person name="Wright S."/>
            <person name="Bruskiewich R."/>
            <person name="Bureau T."/>
            <person name="Miyao A."/>
            <person name="Hirochika H."/>
            <person name="Nishikawa T."/>
            <person name="Kadowaki K."/>
            <person name="Sugiura M."/>
            <person name="Burr B."/>
            <person name="Sasaki T."/>
        </authorList>
    </citation>
    <scope>NUCLEOTIDE SEQUENCE [LARGE SCALE GENOMIC DNA]</scope>
    <source>
        <strain evidence="3">cv. Nipponbare</strain>
    </source>
</reference>
<feature type="region of interest" description="Disordered" evidence="1">
    <location>
        <begin position="1"/>
        <end position="22"/>
    </location>
</feature>
<reference evidence="2 3" key="3">
    <citation type="journal article" date="2013" name="Rice">
        <title>Improvement of the Oryza sativa Nipponbare reference genome using next generation sequence and optical map data.</title>
        <authorList>
            <person name="Kawahara Y."/>
            <person name="de la Bastide M."/>
            <person name="Hamilton J.P."/>
            <person name="Kanamori H."/>
            <person name="McCombie W.R."/>
            <person name="Ouyang S."/>
            <person name="Schwartz D.C."/>
            <person name="Tanaka T."/>
            <person name="Wu J."/>
            <person name="Zhou S."/>
            <person name="Childs K.L."/>
            <person name="Davidson R.M."/>
            <person name="Lin H."/>
            <person name="Quesada-Ocampo L."/>
            <person name="Vaillancourt B."/>
            <person name="Sakai H."/>
            <person name="Lee S.S."/>
            <person name="Kim J."/>
            <person name="Numa H."/>
            <person name="Itoh T."/>
            <person name="Buell C.R."/>
            <person name="Matsumoto T."/>
        </authorList>
    </citation>
    <scope>NUCLEOTIDE SEQUENCE [LARGE SCALE GENOMIC DNA]</scope>
    <source>
        <strain evidence="3">cv. Nipponbare</strain>
    </source>
</reference>
<dbReference type="PaxDb" id="39947-A0A0P0VNN6"/>
<dbReference type="AlphaFoldDB" id="A0A0P0VNN6"/>
<dbReference type="Proteomes" id="UP000059680">
    <property type="component" value="Chromosome 2"/>
</dbReference>
<dbReference type="EMBL" id="AP014958">
    <property type="protein sequence ID" value="BAS80580.1"/>
    <property type="molecule type" value="Genomic_DNA"/>
</dbReference>
<dbReference type="FunCoup" id="A0A0P0VNN6">
    <property type="interactions" value="3"/>
</dbReference>
<feature type="compositionally biased region" description="Low complexity" evidence="1">
    <location>
        <begin position="73"/>
        <end position="88"/>
    </location>
</feature>
<evidence type="ECO:0000313" key="2">
    <source>
        <dbReference type="EMBL" id="BAS80580.1"/>
    </source>
</evidence>
<dbReference type="InParanoid" id="A0A0P0VNN6"/>
<name>A0A0P0VNN6_ORYSJ</name>
<accession>A0A0P0VNN6</accession>
<reference evidence="2 3" key="2">
    <citation type="journal article" date="2013" name="Plant Cell Physiol.">
        <title>Rice Annotation Project Database (RAP-DB): an integrative and interactive database for rice genomics.</title>
        <authorList>
            <person name="Sakai H."/>
            <person name="Lee S.S."/>
            <person name="Tanaka T."/>
            <person name="Numa H."/>
            <person name="Kim J."/>
            <person name="Kawahara Y."/>
            <person name="Wakimoto H."/>
            <person name="Yang C.C."/>
            <person name="Iwamoto M."/>
            <person name="Abe T."/>
            <person name="Yamada Y."/>
            <person name="Muto A."/>
            <person name="Inokuchi H."/>
            <person name="Ikemura T."/>
            <person name="Matsumoto T."/>
            <person name="Sasaki T."/>
            <person name="Itoh T."/>
        </authorList>
    </citation>
    <scope>NUCLEOTIDE SEQUENCE [LARGE SCALE GENOMIC DNA]</scope>
    <source>
        <strain evidence="3">cv. Nipponbare</strain>
    </source>
</reference>
<dbReference type="Gramene" id="Os02t0712650-00">
    <property type="protein sequence ID" value="Os02t0712650-00"/>
    <property type="gene ID" value="Os02g0712650"/>
</dbReference>
<feature type="non-terminal residue" evidence="2">
    <location>
        <position position="1"/>
    </location>
</feature>
<proteinExistence type="predicted"/>
<protein>
    <submittedName>
        <fullName evidence="2">Os02g0712650 protein</fullName>
    </submittedName>
</protein>
<gene>
    <name evidence="2" type="ordered locus">Os02g0712650</name>
    <name evidence="2" type="ORF">OSNPB_020712650</name>
</gene>
<organism evidence="2 3">
    <name type="scientific">Oryza sativa subsp. japonica</name>
    <name type="common">Rice</name>
    <dbReference type="NCBI Taxonomy" id="39947"/>
    <lineage>
        <taxon>Eukaryota</taxon>
        <taxon>Viridiplantae</taxon>
        <taxon>Streptophyta</taxon>
        <taxon>Embryophyta</taxon>
        <taxon>Tracheophyta</taxon>
        <taxon>Spermatophyta</taxon>
        <taxon>Magnoliopsida</taxon>
        <taxon>Liliopsida</taxon>
        <taxon>Poales</taxon>
        <taxon>Poaceae</taxon>
        <taxon>BOP clade</taxon>
        <taxon>Oryzoideae</taxon>
        <taxon>Oryzeae</taxon>
        <taxon>Oryzinae</taxon>
        <taxon>Oryza</taxon>
        <taxon>Oryza sativa</taxon>
    </lineage>
</organism>
<feature type="region of interest" description="Disordered" evidence="1">
    <location>
        <begin position="61"/>
        <end position="88"/>
    </location>
</feature>